<protein>
    <submittedName>
        <fullName evidence="2">Cadherin-like protein</fullName>
    </submittedName>
</protein>
<dbReference type="RefSeq" id="WP_123610221.1">
    <property type="nucleotide sequence ID" value="NZ_RJVG01000009.1"/>
</dbReference>
<name>A0A3N1XMC2_9FIRM</name>
<proteinExistence type="predicted"/>
<accession>A0A3N1XMC2</accession>
<dbReference type="AlphaFoldDB" id="A0A3N1XMC2"/>
<dbReference type="Proteomes" id="UP000273083">
    <property type="component" value="Unassembled WGS sequence"/>
</dbReference>
<reference evidence="2 3" key="1">
    <citation type="submission" date="2018-11" db="EMBL/GenBank/DDBJ databases">
        <title>Genomic Encyclopedia of Type Strains, Phase IV (KMG-IV): sequencing the most valuable type-strain genomes for metagenomic binning, comparative biology and taxonomic classification.</title>
        <authorList>
            <person name="Goeker M."/>
        </authorList>
    </citation>
    <scope>NUCLEOTIDE SEQUENCE [LARGE SCALE GENOMIC DNA]</scope>
    <source>
        <strain evidence="2 3">DSM 26537</strain>
    </source>
</reference>
<sequence>MVTASVLNGVSSITVKAAVSSKATWKLYSDKACKKVVSNNKLKLKVGANTAYLKVTAENGKTKAYTLKITRKAAEYETHIKLGVIGKKSYAETVAKIFKQEYDSANVKVQKKGKYYLVTMDFNNKTAAKIACEDMIRRKYIVNYYFE</sequence>
<gene>
    <name evidence="2" type="ORF">EDD66_10967</name>
</gene>
<evidence type="ECO:0000313" key="3">
    <source>
        <dbReference type="Proteomes" id="UP000273083"/>
    </source>
</evidence>
<comment type="caution">
    <text evidence="2">The sequence shown here is derived from an EMBL/GenBank/DDBJ whole genome shotgun (WGS) entry which is preliminary data.</text>
</comment>
<dbReference type="InterPro" id="IPR025883">
    <property type="entry name" value="Cadherin-like_domain"/>
</dbReference>
<dbReference type="EMBL" id="RJVG01000009">
    <property type="protein sequence ID" value="ROR25857.1"/>
    <property type="molecule type" value="Genomic_DNA"/>
</dbReference>
<feature type="domain" description="Cadherin-like beta-sandwich-like" evidence="1">
    <location>
        <begin position="3"/>
        <end position="72"/>
    </location>
</feature>
<dbReference type="Pfam" id="PF12733">
    <property type="entry name" value="Cadherin-like"/>
    <property type="match status" value="1"/>
</dbReference>
<dbReference type="OrthoDB" id="9807519at2"/>
<organism evidence="2 3">
    <name type="scientific">Mobilisporobacter senegalensis</name>
    <dbReference type="NCBI Taxonomy" id="1329262"/>
    <lineage>
        <taxon>Bacteria</taxon>
        <taxon>Bacillati</taxon>
        <taxon>Bacillota</taxon>
        <taxon>Clostridia</taxon>
        <taxon>Lachnospirales</taxon>
        <taxon>Lachnospiraceae</taxon>
        <taxon>Mobilisporobacter</taxon>
    </lineage>
</organism>
<evidence type="ECO:0000313" key="2">
    <source>
        <dbReference type="EMBL" id="ROR25857.1"/>
    </source>
</evidence>
<keyword evidence="3" id="KW-1185">Reference proteome</keyword>
<evidence type="ECO:0000259" key="1">
    <source>
        <dbReference type="Pfam" id="PF12733"/>
    </source>
</evidence>